<gene>
    <name evidence="1" type="ORF">JI435_422750</name>
</gene>
<name>A0A7U2I9J3_PHANO</name>
<dbReference type="EMBL" id="CP069041">
    <property type="protein sequence ID" value="QRD05751.1"/>
    <property type="molecule type" value="Genomic_DNA"/>
</dbReference>
<protein>
    <submittedName>
        <fullName evidence="1">Uncharacterized protein</fullName>
    </submittedName>
</protein>
<dbReference type="VEuPathDB" id="FungiDB:JI435_422750"/>
<dbReference type="Proteomes" id="UP000663193">
    <property type="component" value="Chromosome 19"/>
</dbReference>
<evidence type="ECO:0000313" key="1">
    <source>
        <dbReference type="EMBL" id="QRD05751.1"/>
    </source>
</evidence>
<sequence>MEVLIPPHARPQQGPARNTSLICMARLRHNTRLRHMYLYAKLKPALKIRSHISSKISVSQTFYTRLVLDSS</sequence>
<reference evidence="2" key="1">
    <citation type="journal article" date="2021" name="BMC Genomics">
        <title>Chromosome-level genome assembly and manually-curated proteome of model necrotroph Parastagonospora nodorum Sn15 reveals a genome-wide trove of candidate effector homologs, and redundancy of virulence-related functions within an accessory chromosome.</title>
        <authorList>
            <person name="Bertazzoni S."/>
            <person name="Jones D.A.B."/>
            <person name="Phan H.T."/>
            <person name="Tan K.-C."/>
            <person name="Hane J.K."/>
        </authorList>
    </citation>
    <scope>NUCLEOTIDE SEQUENCE [LARGE SCALE GENOMIC DNA]</scope>
    <source>
        <strain evidence="2">SN15 / ATCC MYA-4574 / FGSC 10173)</strain>
    </source>
</reference>
<evidence type="ECO:0000313" key="2">
    <source>
        <dbReference type="Proteomes" id="UP000663193"/>
    </source>
</evidence>
<organism evidence="1 2">
    <name type="scientific">Phaeosphaeria nodorum (strain SN15 / ATCC MYA-4574 / FGSC 10173)</name>
    <name type="common">Glume blotch fungus</name>
    <name type="synonym">Parastagonospora nodorum</name>
    <dbReference type="NCBI Taxonomy" id="321614"/>
    <lineage>
        <taxon>Eukaryota</taxon>
        <taxon>Fungi</taxon>
        <taxon>Dikarya</taxon>
        <taxon>Ascomycota</taxon>
        <taxon>Pezizomycotina</taxon>
        <taxon>Dothideomycetes</taxon>
        <taxon>Pleosporomycetidae</taxon>
        <taxon>Pleosporales</taxon>
        <taxon>Pleosporineae</taxon>
        <taxon>Phaeosphaeriaceae</taxon>
        <taxon>Parastagonospora</taxon>
    </lineage>
</organism>
<accession>A0A7U2I9J3</accession>
<dbReference type="AlphaFoldDB" id="A0A7U2I9J3"/>
<proteinExistence type="predicted"/>
<keyword evidence="2" id="KW-1185">Reference proteome</keyword>